<reference evidence="2 3" key="1">
    <citation type="submission" date="2015-07" db="EMBL/GenBank/DDBJ databases">
        <authorList>
            <person name="O'Brien H.E."/>
            <person name="Thakur S."/>
            <person name="Gong Y."/>
            <person name="Wang P.W."/>
            <person name="Guttman D.S."/>
        </authorList>
    </citation>
    <scope>NUCLEOTIDE SEQUENCE [LARGE SCALE GENOMIC DNA]</scope>
    <source>
        <strain evidence="2 3">107</strain>
    </source>
</reference>
<evidence type="ECO:0000256" key="1">
    <source>
        <dbReference type="SAM" id="MobiDB-lite"/>
    </source>
</evidence>
<feature type="region of interest" description="Disordered" evidence="1">
    <location>
        <begin position="1"/>
        <end position="21"/>
    </location>
</feature>
<evidence type="ECO:0000313" key="2">
    <source>
        <dbReference type="EMBL" id="KPC14838.1"/>
    </source>
</evidence>
<reference evidence="2 3" key="2">
    <citation type="submission" date="2015-10" db="EMBL/GenBank/DDBJ databases">
        <title>Comparative genomics and high-throughput reverse genetic screens identify a new phytobacterial MAMP and an Arabidopsis receptor required for immune elicitation.</title>
        <authorList>
            <person name="Mott G.A."/>
            <person name="Thakur S."/>
            <person name="Wang P.W."/>
            <person name="Desveaux D."/>
            <person name="Guttman D.S."/>
        </authorList>
    </citation>
    <scope>NUCLEOTIDE SEQUENCE [LARGE SCALE GENOMIC DNA]</scope>
    <source>
        <strain evidence="2 3">107</strain>
    </source>
</reference>
<keyword evidence="3" id="KW-1185">Reference proteome</keyword>
<organism evidence="2 3">
    <name type="scientific">Pseudomonas amygdali pv. lachrymans</name>
    <name type="common">Pseudomonas syringae pv. lachrymans</name>
    <dbReference type="NCBI Taxonomy" id="53707"/>
    <lineage>
        <taxon>Bacteria</taxon>
        <taxon>Pseudomonadati</taxon>
        <taxon>Pseudomonadota</taxon>
        <taxon>Gammaproteobacteria</taxon>
        <taxon>Pseudomonadales</taxon>
        <taxon>Pseudomonadaceae</taxon>
        <taxon>Pseudomonas</taxon>
        <taxon>Pseudomonas amygdali</taxon>
    </lineage>
</organism>
<feature type="region of interest" description="Disordered" evidence="1">
    <location>
        <begin position="33"/>
        <end position="56"/>
    </location>
</feature>
<dbReference type="EMBL" id="LGLK01000071">
    <property type="protein sequence ID" value="KPC14838.1"/>
    <property type="molecule type" value="Genomic_DNA"/>
</dbReference>
<sequence>MSSASGLEQFRQEDAQPPDAGLRRALRCAITQRTPSTAVQNPKAFSWAPPYDRQCT</sequence>
<dbReference type="Proteomes" id="UP000037943">
    <property type="component" value="Unassembled WGS sequence"/>
</dbReference>
<name>A0ABR5KL23_PSEAV</name>
<protein>
    <submittedName>
        <fullName evidence="2">Uncharacterized protein</fullName>
    </submittedName>
</protein>
<comment type="caution">
    <text evidence="2">The sequence shown here is derived from an EMBL/GenBank/DDBJ whole genome shotgun (WGS) entry which is preliminary data.</text>
</comment>
<evidence type="ECO:0000313" key="3">
    <source>
        <dbReference type="Proteomes" id="UP000037943"/>
    </source>
</evidence>
<proteinExistence type="predicted"/>
<gene>
    <name evidence="2" type="ORF">AC499_5427</name>
</gene>
<accession>A0ABR5KL23</accession>